<feature type="domain" description="DUF6533" evidence="3">
    <location>
        <begin position="31"/>
        <end position="70"/>
    </location>
</feature>
<keyword evidence="2" id="KW-0812">Transmembrane</keyword>
<proteinExistence type="predicted"/>
<feature type="compositionally biased region" description="Basic and acidic residues" evidence="1">
    <location>
        <begin position="371"/>
        <end position="393"/>
    </location>
</feature>
<accession>A0A5C3Q9K7</accession>
<dbReference type="OrthoDB" id="2686513at2759"/>
<protein>
    <recommendedName>
        <fullName evidence="3">DUF6533 domain-containing protein</fullName>
    </recommendedName>
</protein>
<evidence type="ECO:0000256" key="2">
    <source>
        <dbReference type="SAM" id="Phobius"/>
    </source>
</evidence>
<evidence type="ECO:0000259" key="3">
    <source>
        <dbReference type="Pfam" id="PF20151"/>
    </source>
</evidence>
<feature type="transmembrane region" description="Helical" evidence="2">
    <location>
        <begin position="149"/>
        <end position="168"/>
    </location>
</feature>
<feature type="transmembrane region" description="Helical" evidence="2">
    <location>
        <begin position="63"/>
        <end position="86"/>
    </location>
</feature>
<feature type="transmembrane region" description="Helical" evidence="2">
    <location>
        <begin position="227"/>
        <end position="249"/>
    </location>
</feature>
<name>A0A5C3Q9K7_9AGAR</name>
<dbReference type="EMBL" id="ML178839">
    <property type="protein sequence ID" value="TFK98441.1"/>
    <property type="molecule type" value="Genomic_DNA"/>
</dbReference>
<evidence type="ECO:0000313" key="5">
    <source>
        <dbReference type="Proteomes" id="UP000305067"/>
    </source>
</evidence>
<keyword evidence="2" id="KW-1133">Transmembrane helix</keyword>
<feature type="region of interest" description="Disordered" evidence="1">
    <location>
        <begin position="351"/>
        <end position="400"/>
    </location>
</feature>
<dbReference type="InterPro" id="IPR045340">
    <property type="entry name" value="DUF6533"/>
</dbReference>
<evidence type="ECO:0000256" key="1">
    <source>
        <dbReference type="SAM" id="MobiDB-lite"/>
    </source>
</evidence>
<organism evidence="4 5">
    <name type="scientific">Pterulicium gracile</name>
    <dbReference type="NCBI Taxonomy" id="1884261"/>
    <lineage>
        <taxon>Eukaryota</taxon>
        <taxon>Fungi</taxon>
        <taxon>Dikarya</taxon>
        <taxon>Basidiomycota</taxon>
        <taxon>Agaricomycotina</taxon>
        <taxon>Agaricomycetes</taxon>
        <taxon>Agaricomycetidae</taxon>
        <taxon>Agaricales</taxon>
        <taxon>Pleurotineae</taxon>
        <taxon>Pterulaceae</taxon>
        <taxon>Pterulicium</taxon>
    </lineage>
</organism>
<feature type="region of interest" description="Disordered" evidence="1">
    <location>
        <begin position="311"/>
        <end position="331"/>
    </location>
</feature>
<gene>
    <name evidence="4" type="ORF">BDV98DRAFT_606756</name>
</gene>
<feature type="compositionally biased region" description="Basic and acidic residues" evidence="1">
    <location>
        <begin position="320"/>
        <end position="331"/>
    </location>
</feature>
<feature type="transmembrane region" description="Helical" evidence="2">
    <location>
        <begin position="29"/>
        <end position="51"/>
    </location>
</feature>
<keyword evidence="5" id="KW-1185">Reference proteome</keyword>
<keyword evidence="2" id="KW-0472">Membrane</keyword>
<feature type="transmembrane region" description="Helical" evidence="2">
    <location>
        <begin position="194"/>
        <end position="215"/>
    </location>
</feature>
<feature type="compositionally biased region" description="Gly residues" evidence="1">
    <location>
        <begin position="353"/>
        <end position="370"/>
    </location>
</feature>
<dbReference type="Proteomes" id="UP000305067">
    <property type="component" value="Unassembled WGS sequence"/>
</dbReference>
<reference evidence="4 5" key="1">
    <citation type="journal article" date="2019" name="Nat. Ecol. Evol.">
        <title>Megaphylogeny resolves global patterns of mushroom evolution.</title>
        <authorList>
            <person name="Varga T."/>
            <person name="Krizsan K."/>
            <person name="Foldi C."/>
            <person name="Dima B."/>
            <person name="Sanchez-Garcia M."/>
            <person name="Sanchez-Ramirez S."/>
            <person name="Szollosi G.J."/>
            <person name="Szarkandi J.G."/>
            <person name="Papp V."/>
            <person name="Albert L."/>
            <person name="Andreopoulos W."/>
            <person name="Angelini C."/>
            <person name="Antonin V."/>
            <person name="Barry K.W."/>
            <person name="Bougher N.L."/>
            <person name="Buchanan P."/>
            <person name="Buyck B."/>
            <person name="Bense V."/>
            <person name="Catcheside P."/>
            <person name="Chovatia M."/>
            <person name="Cooper J."/>
            <person name="Damon W."/>
            <person name="Desjardin D."/>
            <person name="Finy P."/>
            <person name="Geml J."/>
            <person name="Haridas S."/>
            <person name="Hughes K."/>
            <person name="Justo A."/>
            <person name="Karasinski D."/>
            <person name="Kautmanova I."/>
            <person name="Kiss B."/>
            <person name="Kocsube S."/>
            <person name="Kotiranta H."/>
            <person name="LaButti K.M."/>
            <person name="Lechner B.E."/>
            <person name="Liimatainen K."/>
            <person name="Lipzen A."/>
            <person name="Lukacs Z."/>
            <person name="Mihaltcheva S."/>
            <person name="Morgado L.N."/>
            <person name="Niskanen T."/>
            <person name="Noordeloos M.E."/>
            <person name="Ohm R.A."/>
            <person name="Ortiz-Santana B."/>
            <person name="Ovrebo C."/>
            <person name="Racz N."/>
            <person name="Riley R."/>
            <person name="Savchenko A."/>
            <person name="Shiryaev A."/>
            <person name="Soop K."/>
            <person name="Spirin V."/>
            <person name="Szebenyi C."/>
            <person name="Tomsovsky M."/>
            <person name="Tulloss R.E."/>
            <person name="Uehling J."/>
            <person name="Grigoriev I.V."/>
            <person name="Vagvolgyi C."/>
            <person name="Papp T."/>
            <person name="Martin F.M."/>
            <person name="Miettinen O."/>
            <person name="Hibbett D.S."/>
            <person name="Nagy L.G."/>
        </authorList>
    </citation>
    <scope>NUCLEOTIDE SEQUENCE [LARGE SCALE GENOMIC DNA]</scope>
    <source>
        <strain evidence="4 5">CBS 309.79</strain>
    </source>
</reference>
<sequence length="400" mass="44447">MNTLLIPIYTPQINQNSQTNSRVHAALQYLALTFFYYDYLLTLGDEIAYIWRKRTTPSAYWFLANRYLGVVGNVAVVVMTGVTTVYNSTDTDPTLIFILFDRGAFKCDRVGVNERWLLVRQILLIVNQVLSCTLLTLRTYALYSRSKVILWGLVGTMAFLVAISAWSLTGRADEVVAIGCHTAISEARKLKLSVPWICLAGYDTLIFGLTMWQTYRGRYAGMSIRSVPLVALIAQHGAFYYGIMALATVANVLTLVLSGPFLRGSLSSFASCISITMVSRLMLDLHARADTGIHATPNYRHGLPRLFAASHHRPQGQDGFDSRSGVDSRTGTRMEFTTGWNAEFTEAWEMGTRDGGGGDWDGVSNGGGGREGSREEERGRWEESFDGRREGRARGGWNDP</sequence>
<dbReference type="Pfam" id="PF20151">
    <property type="entry name" value="DUF6533"/>
    <property type="match status" value="1"/>
</dbReference>
<evidence type="ECO:0000313" key="4">
    <source>
        <dbReference type="EMBL" id="TFK98441.1"/>
    </source>
</evidence>
<dbReference type="AlphaFoldDB" id="A0A5C3Q9K7"/>